<name>A0ACC2VWF3_9TREE</name>
<gene>
    <name evidence="1" type="ORF">QFC19_004232</name>
</gene>
<sequence>MKVSLIATLLLVRPSIAGKDEPQQGSLEQLHQHAAMNEISTALDSLMLRADERVPAITTKLWKTGKDIEEPERVLKGRFIHITDFHPDPHYITGGTFDSGCHRGSDEDTVSESLQMSSGASSAILPHGNKTVADIYNKKDQDDVAGKWGSGLSDCDSPMSLVNLTFEWLQKEWANEVDFVVWTGDNARHDIDREIPRTPKEIYDLNRMMAGKMRETFGEDVVIIPSIGKQRREETARMAFLSIVLPSPQEIMIFGPGPNAVTNEFSNIWSDFIPAEEYHVFQRGAYYSSEVIPDRLAVISLNTIYWYDSNKAVDGCRDGSDEPGALEFDWLEVQLDSFRERGMQVWLTGHVPPHLGLYFDNCYLRYGELALRYQDTIVGHLYGHQNVDHFFFIDVVELESTTGFASKEEKAAIFDKRKSSFGRNGDTALQQALFKDFSEMPKINKMKMEDYTVINVSPSVIPTYLPGIRVYNYNVTGLKLDKDGFAEGEEKYDETVASNEGNLPETQGRRTGHRHNSKKKKKKNKDNCSKSEHEDQPHCKFRRKERYFSAESPSRANTLFTPLGYTQFYLPDVDKQTHAPPKWSIEYSTYSPDGLLKGGINGTDGDAQGRQPVPWHLLPGYRKFIERLPVVSEGSSEAAVEASRKEDDQDDENPHTKFKDGLKKITPYHMEDLTIPSYVDFAKKLTSQKRLWKRFASAM</sequence>
<reference evidence="1" key="1">
    <citation type="submission" date="2023-04" db="EMBL/GenBank/DDBJ databases">
        <title>Draft Genome sequencing of Naganishia species isolated from polar environments using Oxford Nanopore Technology.</title>
        <authorList>
            <person name="Leo P."/>
            <person name="Venkateswaran K."/>
        </authorList>
    </citation>
    <scope>NUCLEOTIDE SEQUENCE</scope>
    <source>
        <strain evidence="1">MNA-CCFEE 5261</strain>
    </source>
</reference>
<organism evidence="1 2">
    <name type="scientific">Naganishia cerealis</name>
    <dbReference type="NCBI Taxonomy" id="610337"/>
    <lineage>
        <taxon>Eukaryota</taxon>
        <taxon>Fungi</taxon>
        <taxon>Dikarya</taxon>
        <taxon>Basidiomycota</taxon>
        <taxon>Agaricomycotina</taxon>
        <taxon>Tremellomycetes</taxon>
        <taxon>Filobasidiales</taxon>
        <taxon>Filobasidiaceae</taxon>
        <taxon>Naganishia</taxon>
    </lineage>
</organism>
<protein>
    <submittedName>
        <fullName evidence="1">Uncharacterized protein</fullName>
    </submittedName>
</protein>
<dbReference type="Proteomes" id="UP001241377">
    <property type="component" value="Unassembled WGS sequence"/>
</dbReference>
<accession>A0ACC2VWF3</accession>
<evidence type="ECO:0000313" key="1">
    <source>
        <dbReference type="EMBL" id="KAJ9103657.1"/>
    </source>
</evidence>
<dbReference type="EMBL" id="JASBWR010000044">
    <property type="protein sequence ID" value="KAJ9103657.1"/>
    <property type="molecule type" value="Genomic_DNA"/>
</dbReference>
<keyword evidence="2" id="KW-1185">Reference proteome</keyword>
<evidence type="ECO:0000313" key="2">
    <source>
        <dbReference type="Proteomes" id="UP001241377"/>
    </source>
</evidence>
<proteinExistence type="predicted"/>
<comment type="caution">
    <text evidence="1">The sequence shown here is derived from an EMBL/GenBank/DDBJ whole genome shotgun (WGS) entry which is preliminary data.</text>
</comment>